<evidence type="ECO:0000256" key="8">
    <source>
        <dbReference type="HAMAP-Rule" id="MF_00360"/>
    </source>
</evidence>
<dbReference type="InterPro" id="IPR035980">
    <property type="entry name" value="Ribosomal_bS6_sf"/>
</dbReference>
<dbReference type="InterPro" id="IPR020814">
    <property type="entry name" value="Ribosomal_S6_plastid/chlpt"/>
</dbReference>
<keyword evidence="2 8" id="KW-0699">rRNA-binding</keyword>
<evidence type="ECO:0000313" key="10">
    <source>
        <dbReference type="Proteomes" id="UP000243739"/>
    </source>
</evidence>
<dbReference type="AlphaFoldDB" id="A0A1D2YVB3"/>
<dbReference type="Proteomes" id="UP000243739">
    <property type="component" value="Unassembled WGS sequence"/>
</dbReference>
<keyword evidence="10" id="KW-1185">Reference proteome</keyword>
<dbReference type="PANTHER" id="PTHR21011">
    <property type="entry name" value="MITOCHONDRIAL 28S RIBOSOMAL PROTEIN S6"/>
    <property type="match status" value="1"/>
</dbReference>
<proteinExistence type="inferred from homology"/>
<dbReference type="GO" id="GO:0006412">
    <property type="term" value="P:translation"/>
    <property type="evidence" value="ECO:0007669"/>
    <property type="project" value="UniProtKB-UniRule"/>
</dbReference>
<organism evidence="9 10">
    <name type="scientific">Vulcanibacillus modesticaldus</name>
    <dbReference type="NCBI Taxonomy" id="337097"/>
    <lineage>
        <taxon>Bacteria</taxon>
        <taxon>Bacillati</taxon>
        <taxon>Bacillota</taxon>
        <taxon>Bacilli</taxon>
        <taxon>Bacillales</taxon>
        <taxon>Bacillaceae</taxon>
        <taxon>Vulcanibacillus</taxon>
    </lineage>
</organism>
<dbReference type="HAMAP" id="MF_00360">
    <property type="entry name" value="Ribosomal_bS6"/>
    <property type="match status" value="1"/>
</dbReference>
<dbReference type="GO" id="GO:0005840">
    <property type="term" value="C:ribosome"/>
    <property type="evidence" value="ECO:0007669"/>
    <property type="project" value="UniProtKB-KW"/>
</dbReference>
<evidence type="ECO:0000256" key="5">
    <source>
        <dbReference type="ARBA" id="ARBA00023274"/>
    </source>
</evidence>
<dbReference type="RefSeq" id="WP_069656460.1">
    <property type="nucleotide sequence ID" value="NZ_MIJF01000016.1"/>
</dbReference>
<dbReference type="GO" id="GO:1990904">
    <property type="term" value="C:ribonucleoprotein complex"/>
    <property type="evidence" value="ECO:0007669"/>
    <property type="project" value="UniProtKB-KW"/>
</dbReference>
<name>A0A1D2YVB3_9BACI</name>
<dbReference type="GO" id="GO:0005737">
    <property type="term" value="C:cytoplasm"/>
    <property type="evidence" value="ECO:0007669"/>
    <property type="project" value="UniProtKB-ARBA"/>
</dbReference>
<dbReference type="OrthoDB" id="9812702at2"/>
<comment type="caution">
    <text evidence="9">The sequence shown here is derived from an EMBL/GenBank/DDBJ whole genome shotgun (WGS) entry which is preliminary data.</text>
</comment>
<dbReference type="NCBIfam" id="TIGR00166">
    <property type="entry name" value="S6"/>
    <property type="match status" value="1"/>
</dbReference>
<dbReference type="Pfam" id="PF01250">
    <property type="entry name" value="Ribosomal_S6"/>
    <property type="match status" value="1"/>
</dbReference>
<dbReference type="GO" id="GO:0003735">
    <property type="term" value="F:structural constituent of ribosome"/>
    <property type="evidence" value="ECO:0007669"/>
    <property type="project" value="InterPro"/>
</dbReference>
<sequence>MRKYEAMYILKPDLEQEATKELVEKFQNIITNNGGEIEKLEEMGKRRLAYEIEDYNDGYYVLVNFKSEPAVVAELDRVFRITDGVIRYLIIKDVK</sequence>
<evidence type="ECO:0000256" key="3">
    <source>
        <dbReference type="ARBA" id="ARBA00022884"/>
    </source>
</evidence>
<evidence type="ECO:0000313" key="9">
    <source>
        <dbReference type="EMBL" id="OEF99672.1"/>
    </source>
</evidence>
<protein>
    <recommendedName>
        <fullName evidence="7 8">Small ribosomal subunit protein bS6</fullName>
    </recommendedName>
</protein>
<comment type="similarity">
    <text evidence="1 8">Belongs to the bacterial ribosomal protein bS6 family.</text>
</comment>
<dbReference type="SUPFAM" id="SSF54995">
    <property type="entry name" value="Ribosomal protein S6"/>
    <property type="match status" value="1"/>
</dbReference>
<reference evidence="9 10" key="1">
    <citation type="submission" date="2016-09" db="EMBL/GenBank/DDBJ databases">
        <title>Draft genome sequence for the type strain of Vulcanibacillus modesticaldus BR, a strictly anaerobic, moderately thermophilic, and nitrate-reducing bacterium from deep sea-hydrothermal vents of the Mid-Atlantic Ridge.</title>
        <authorList>
            <person name="Abin C.A."/>
            <person name="Hollibaugh J.T."/>
        </authorList>
    </citation>
    <scope>NUCLEOTIDE SEQUENCE [LARGE SCALE GENOMIC DNA]</scope>
    <source>
        <strain evidence="9 10">BR</strain>
    </source>
</reference>
<evidence type="ECO:0000256" key="4">
    <source>
        <dbReference type="ARBA" id="ARBA00022980"/>
    </source>
</evidence>
<evidence type="ECO:0000256" key="7">
    <source>
        <dbReference type="ARBA" id="ARBA00035294"/>
    </source>
</evidence>
<evidence type="ECO:0000256" key="2">
    <source>
        <dbReference type="ARBA" id="ARBA00022730"/>
    </source>
</evidence>
<gene>
    <name evidence="8" type="primary">rpsF</name>
    <name evidence="9" type="ORF">BHF71_07900</name>
</gene>
<accession>A0A1D2YVB3</accession>
<evidence type="ECO:0000256" key="6">
    <source>
        <dbReference type="ARBA" id="ARBA00035104"/>
    </source>
</evidence>
<keyword evidence="4 8" id="KW-0689">Ribosomal protein</keyword>
<dbReference type="GO" id="GO:0070181">
    <property type="term" value="F:small ribosomal subunit rRNA binding"/>
    <property type="evidence" value="ECO:0007669"/>
    <property type="project" value="TreeGrafter"/>
</dbReference>
<dbReference type="InterPro" id="IPR000529">
    <property type="entry name" value="Ribosomal_bS6"/>
</dbReference>
<dbReference type="FunFam" id="3.30.70.60:FF:000002">
    <property type="entry name" value="30S ribosomal protein S6"/>
    <property type="match status" value="1"/>
</dbReference>
<dbReference type="EMBL" id="MIJF01000016">
    <property type="protein sequence ID" value="OEF99672.1"/>
    <property type="molecule type" value="Genomic_DNA"/>
</dbReference>
<dbReference type="InterPro" id="IPR014717">
    <property type="entry name" value="Transl_elong_EF1B/ribsomal_bS6"/>
</dbReference>
<dbReference type="Gene3D" id="3.30.70.60">
    <property type="match status" value="1"/>
</dbReference>
<comment type="function">
    <text evidence="6 8">Binds together with bS18 to 16S ribosomal RNA.</text>
</comment>
<evidence type="ECO:0000256" key="1">
    <source>
        <dbReference type="ARBA" id="ARBA00009512"/>
    </source>
</evidence>
<keyword evidence="5 8" id="KW-0687">Ribonucleoprotein</keyword>
<dbReference type="CDD" id="cd00473">
    <property type="entry name" value="bS6"/>
    <property type="match status" value="1"/>
</dbReference>
<dbReference type="PANTHER" id="PTHR21011:SF1">
    <property type="entry name" value="SMALL RIBOSOMAL SUBUNIT PROTEIN BS6M"/>
    <property type="match status" value="1"/>
</dbReference>
<keyword evidence="3 8" id="KW-0694">RNA-binding</keyword>
<dbReference type="STRING" id="337097.BHF71_07900"/>